<dbReference type="GO" id="GO:0010468">
    <property type="term" value="P:regulation of gene expression"/>
    <property type="evidence" value="ECO:0007669"/>
    <property type="project" value="TreeGrafter"/>
</dbReference>
<evidence type="ECO:0000256" key="6">
    <source>
        <dbReference type="ARBA" id="ARBA00022833"/>
    </source>
</evidence>
<organism evidence="16 17">
    <name type="scientific">Ladona fulva</name>
    <name type="common">Scarce chaser dragonfly</name>
    <name type="synonym">Libellula fulva</name>
    <dbReference type="NCBI Taxonomy" id="123851"/>
    <lineage>
        <taxon>Eukaryota</taxon>
        <taxon>Metazoa</taxon>
        <taxon>Ecdysozoa</taxon>
        <taxon>Arthropoda</taxon>
        <taxon>Hexapoda</taxon>
        <taxon>Insecta</taxon>
        <taxon>Pterygota</taxon>
        <taxon>Palaeoptera</taxon>
        <taxon>Odonata</taxon>
        <taxon>Epiprocta</taxon>
        <taxon>Anisoptera</taxon>
        <taxon>Libelluloidea</taxon>
        <taxon>Libellulidae</taxon>
        <taxon>Ladona</taxon>
    </lineage>
</organism>
<dbReference type="Pfam" id="PF00096">
    <property type="entry name" value="zf-C2H2"/>
    <property type="match status" value="4"/>
</dbReference>
<dbReference type="Gene3D" id="3.30.160.60">
    <property type="entry name" value="Classic Zinc Finger"/>
    <property type="match status" value="5"/>
</dbReference>
<dbReference type="SMART" id="SM00355">
    <property type="entry name" value="ZnF_C2H2"/>
    <property type="match status" value="5"/>
</dbReference>
<dbReference type="AlphaFoldDB" id="A0A8K0NX68"/>
<name>A0A8K0NX68_LADFU</name>
<keyword evidence="9" id="KW-0804">Transcription</keyword>
<feature type="domain" description="ZAD" evidence="15">
    <location>
        <begin position="9"/>
        <end position="86"/>
    </location>
</feature>
<keyword evidence="6 12" id="KW-0862">Zinc</keyword>
<comment type="caution">
    <text evidence="16">The sequence shown here is derived from an EMBL/GenBank/DDBJ whole genome shotgun (WGS) entry which is preliminary data.</text>
</comment>
<evidence type="ECO:0000259" key="15">
    <source>
        <dbReference type="PROSITE" id="PS51915"/>
    </source>
</evidence>
<evidence type="ECO:0000256" key="5">
    <source>
        <dbReference type="ARBA" id="ARBA00022771"/>
    </source>
</evidence>
<evidence type="ECO:0000256" key="2">
    <source>
        <dbReference type="ARBA" id="ARBA00006991"/>
    </source>
</evidence>
<evidence type="ECO:0000256" key="9">
    <source>
        <dbReference type="ARBA" id="ARBA00023163"/>
    </source>
</evidence>
<sequence length="667" mass="72123">MIRKILFENVCRLCGQEKQNGVNVLNGPRGNELLSKINSRLSKEIVHFYPEDGLPKFVCSDCEVVINSFSEFCSMVQLVQQKLEVISNSCSETSQTLEQRNIGCTASLSISDGGCITCLLCTTSLGNNVECATLHSVGHGIALPIFICRLCGCSGEGLNNLIQPVSDGNWNRCRACNSLISPNQRNGTDALKSVQHIHQNGMQNDVSLNAPGQEHPNRNFSPPSKNAKSQKRKKSKSMIKGKDNSSNHLGASETTKSFTCEVCARTFASRAHLIRHRLVHSGARPFRCDSCPAAFSQRGSLQIHSLQHSGTAPYPCPHCPRAFRFKVSLRSHILNIHPGESVNTETINQSYASSDTNVGVMTMASVDPGGKGNEEDSILPGRGNRPSSDHRCDRCGKRFATAYKLGRHYRSHTGERPFECRDCGKRFSQTGNLNLHRKMHHSQQSLREEGEAIGDEAGSRNEGMEQDRGCAETSYDASTPQVGRIESFAEMESSLGFGNMGVDKGILGDGREAANECILGDFEEGIAQSMLAETTSNVVRHHADLSLIPSPLSCATPTISAMDKVLSGQSLSQIMEGEGLVDKVFSKLGSQGEGSVVYHSEGLIAEEEGFPGMGSLGGRQFGEYVGNVGGNEEGGGLLFLVEEEGLGTPMPIFPSLQTPPPPPLPHT</sequence>
<keyword evidence="4" id="KW-0677">Repeat</keyword>
<keyword evidence="17" id="KW-1185">Reference proteome</keyword>
<feature type="binding site" evidence="12">
    <location>
        <position position="11"/>
    </location>
    <ligand>
        <name>Zn(2+)</name>
        <dbReference type="ChEBI" id="CHEBI:29105"/>
    </ligand>
</feature>
<evidence type="ECO:0000313" key="16">
    <source>
        <dbReference type="EMBL" id="KAG8227780.1"/>
    </source>
</evidence>
<feature type="domain" description="C2H2-type" evidence="14">
    <location>
        <begin position="314"/>
        <end position="342"/>
    </location>
</feature>
<evidence type="ECO:0000256" key="1">
    <source>
        <dbReference type="ARBA" id="ARBA00004123"/>
    </source>
</evidence>
<gene>
    <name evidence="16" type="ORF">J437_LFUL006414</name>
</gene>
<keyword evidence="8" id="KW-0238">DNA-binding</keyword>
<dbReference type="SUPFAM" id="SSF57667">
    <property type="entry name" value="beta-beta-alpha zinc fingers"/>
    <property type="match status" value="3"/>
</dbReference>
<feature type="region of interest" description="Disordered" evidence="13">
    <location>
        <begin position="204"/>
        <end position="251"/>
    </location>
</feature>
<dbReference type="SUPFAM" id="SSF57716">
    <property type="entry name" value="Glucocorticoid receptor-like (DNA-binding domain)"/>
    <property type="match status" value="1"/>
</dbReference>
<feature type="binding site" evidence="12">
    <location>
        <position position="59"/>
    </location>
    <ligand>
        <name>Zn(2+)</name>
        <dbReference type="ChEBI" id="CHEBI:29105"/>
    </ligand>
</feature>
<dbReference type="GO" id="GO:0003677">
    <property type="term" value="F:DNA binding"/>
    <property type="evidence" value="ECO:0007669"/>
    <property type="project" value="UniProtKB-KW"/>
</dbReference>
<evidence type="ECO:0000256" key="8">
    <source>
        <dbReference type="ARBA" id="ARBA00023125"/>
    </source>
</evidence>
<dbReference type="EMBL" id="KZ308340">
    <property type="protein sequence ID" value="KAG8227780.1"/>
    <property type="molecule type" value="Genomic_DNA"/>
</dbReference>
<feature type="binding site" evidence="12">
    <location>
        <position position="14"/>
    </location>
    <ligand>
        <name>Zn(2+)</name>
        <dbReference type="ChEBI" id="CHEBI:29105"/>
    </ligand>
</feature>
<dbReference type="PANTHER" id="PTHR16515">
    <property type="entry name" value="PR DOMAIN ZINC FINGER PROTEIN"/>
    <property type="match status" value="1"/>
</dbReference>
<dbReference type="InterPro" id="IPR012934">
    <property type="entry name" value="Znf_AD"/>
</dbReference>
<evidence type="ECO:0000256" key="11">
    <source>
        <dbReference type="PROSITE-ProRule" id="PRU00042"/>
    </source>
</evidence>
<evidence type="ECO:0000256" key="12">
    <source>
        <dbReference type="PROSITE-ProRule" id="PRU01263"/>
    </source>
</evidence>
<reference evidence="16" key="1">
    <citation type="submission" date="2013-04" db="EMBL/GenBank/DDBJ databases">
        <authorList>
            <person name="Qu J."/>
            <person name="Murali S.C."/>
            <person name="Bandaranaike D."/>
            <person name="Bellair M."/>
            <person name="Blankenburg K."/>
            <person name="Chao H."/>
            <person name="Dinh H."/>
            <person name="Doddapaneni H."/>
            <person name="Downs B."/>
            <person name="Dugan-Rocha S."/>
            <person name="Elkadiri S."/>
            <person name="Gnanaolivu R.D."/>
            <person name="Hernandez B."/>
            <person name="Javaid M."/>
            <person name="Jayaseelan J.C."/>
            <person name="Lee S."/>
            <person name="Li M."/>
            <person name="Ming W."/>
            <person name="Munidasa M."/>
            <person name="Muniz J."/>
            <person name="Nguyen L."/>
            <person name="Ongeri F."/>
            <person name="Osuji N."/>
            <person name="Pu L.-L."/>
            <person name="Puazo M."/>
            <person name="Qu C."/>
            <person name="Quiroz J."/>
            <person name="Raj R."/>
            <person name="Weissenberger G."/>
            <person name="Xin Y."/>
            <person name="Zou X."/>
            <person name="Han Y."/>
            <person name="Richards S."/>
            <person name="Worley K."/>
            <person name="Muzny D."/>
            <person name="Gibbs R."/>
        </authorList>
    </citation>
    <scope>NUCLEOTIDE SEQUENCE</scope>
    <source>
        <strain evidence="16">Sampled in the wild</strain>
    </source>
</reference>
<dbReference type="FunFam" id="3.30.160.60:FF:000446">
    <property type="entry name" value="Zinc finger protein"/>
    <property type="match status" value="1"/>
</dbReference>
<evidence type="ECO:0000313" key="17">
    <source>
        <dbReference type="Proteomes" id="UP000792457"/>
    </source>
</evidence>
<feature type="domain" description="C2H2-type" evidence="14">
    <location>
        <begin position="390"/>
        <end position="417"/>
    </location>
</feature>
<evidence type="ECO:0000256" key="7">
    <source>
        <dbReference type="ARBA" id="ARBA00023015"/>
    </source>
</evidence>
<reference evidence="16" key="2">
    <citation type="submission" date="2017-10" db="EMBL/GenBank/DDBJ databases">
        <title>Ladona fulva Genome sequencing and assembly.</title>
        <authorList>
            <person name="Murali S."/>
            <person name="Richards S."/>
            <person name="Bandaranaike D."/>
            <person name="Bellair M."/>
            <person name="Blankenburg K."/>
            <person name="Chao H."/>
            <person name="Dinh H."/>
            <person name="Doddapaneni H."/>
            <person name="Dugan-Rocha S."/>
            <person name="Elkadiri S."/>
            <person name="Gnanaolivu R."/>
            <person name="Hernandez B."/>
            <person name="Skinner E."/>
            <person name="Javaid M."/>
            <person name="Lee S."/>
            <person name="Li M."/>
            <person name="Ming W."/>
            <person name="Munidasa M."/>
            <person name="Muniz J."/>
            <person name="Nguyen L."/>
            <person name="Hughes D."/>
            <person name="Osuji N."/>
            <person name="Pu L.-L."/>
            <person name="Puazo M."/>
            <person name="Qu C."/>
            <person name="Quiroz J."/>
            <person name="Raj R."/>
            <person name="Weissenberger G."/>
            <person name="Xin Y."/>
            <person name="Zou X."/>
            <person name="Han Y."/>
            <person name="Worley K."/>
            <person name="Muzny D."/>
            <person name="Gibbs R."/>
        </authorList>
    </citation>
    <scope>NUCLEOTIDE SEQUENCE</scope>
    <source>
        <strain evidence="16">Sampled in the wild</strain>
    </source>
</reference>
<feature type="domain" description="C2H2-type" evidence="14">
    <location>
        <begin position="286"/>
        <end position="313"/>
    </location>
</feature>
<dbReference type="PROSITE" id="PS00028">
    <property type="entry name" value="ZINC_FINGER_C2H2_1"/>
    <property type="match status" value="5"/>
</dbReference>
<dbReference type="PROSITE" id="PS50157">
    <property type="entry name" value="ZINC_FINGER_C2H2_2"/>
    <property type="match status" value="5"/>
</dbReference>
<dbReference type="InterPro" id="IPR013087">
    <property type="entry name" value="Znf_C2H2_type"/>
</dbReference>
<evidence type="ECO:0000259" key="14">
    <source>
        <dbReference type="PROSITE" id="PS50157"/>
    </source>
</evidence>
<feature type="domain" description="C2H2-type" evidence="14">
    <location>
        <begin position="258"/>
        <end position="285"/>
    </location>
</feature>
<protein>
    <submittedName>
        <fullName evidence="16">Uncharacterized protein</fullName>
    </submittedName>
</protein>
<dbReference type="InterPro" id="IPR050331">
    <property type="entry name" value="Zinc_finger"/>
</dbReference>
<evidence type="ECO:0000256" key="13">
    <source>
        <dbReference type="SAM" id="MobiDB-lite"/>
    </source>
</evidence>
<feature type="binding site" evidence="12">
    <location>
        <position position="62"/>
    </location>
    <ligand>
        <name>Zn(2+)</name>
        <dbReference type="ChEBI" id="CHEBI:29105"/>
    </ligand>
</feature>
<evidence type="ECO:0000256" key="4">
    <source>
        <dbReference type="ARBA" id="ARBA00022737"/>
    </source>
</evidence>
<dbReference type="OrthoDB" id="3437960at2759"/>
<keyword evidence="3 12" id="KW-0479">Metal-binding</keyword>
<proteinExistence type="inferred from homology"/>
<feature type="region of interest" description="Disordered" evidence="13">
    <location>
        <begin position="457"/>
        <end position="479"/>
    </location>
</feature>
<feature type="compositionally biased region" description="Basic residues" evidence="13">
    <location>
        <begin position="228"/>
        <end position="239"/>
    </location>
</feature>
<dbReference type="InterPro" id="IPR036236">
    <property type="entry name" value="Znf_C2H2_sf"/>
</dbReference>
<keyword evidence="5 11" id="KW-0863">Zinc-finger</keyword>
<dbReference type="GO" id="GO:0005634">
    <property type="term" value="C:nucleus"/>
    <property type="evidence" value="ECO:0007669"/>
    <property type="project" value="UniProtKB-SubCell"/>
</dbReference>
<comment type="subcellular location">
    <subcellularLocation>
        <location evidence="1">Nucleus</location>
    </subcellularLocation>
</comment>
<dbReference type="PANTHER" id="PTHR16515:SF66">
    <property type="entry name" value="C2H2-TYPE DOMAIN-CONTAINING PROTEIN"/>
    <property type="match status" value="1"/>
</dbReference>
<dbReference type="Gene3D" id="3.40.1800.20">
    <property type="match status" value="1"/>
</dbReference>
<comment type="similarity">
    <text evidence="2">Belongs to the krueppel C2H2-type zinc-finger protein family.</text>
</comment>
<dbReference type="FunFam" id="3.30.160.60:FF:000862">
    <property type="entry name" value="zinc finger protein 697"/>
    <property type="match status" value="1"/>
</dbReference>
<dbReference type="Pfam" id="PF07776">
    <property type="entry name" value="zf-AD"/>
    <property type="match status" value="1"/>
</dbReference>
<dbReference type="SMART" id="SM00868">
    <property type="entry name" value="zf-AD"/>
    <property type="match status" value="2"/>
</dbReference>
<accession>A0A8K0NX68</accession>
<keyword evidence="7" id="KW-0805">Transcription regulation</keyword>
<dbReference type="PROSITE" id="PS51915">
    <property type="entry name" value="ZAD"/>
    <property type="match status" value="1"/>
</dbReference>
<evidence type="ECO:0000256" key="3">
    <source>
        <dbReference type="ARBA" id="ARBA00022723"/>
    </source>
</evidence>
<feature type="domain" description="C2H2-type" evidence="14">
    <location>
        <begin position="418"/>
        <end position="445"/>
    </location>
</feature>
<evidence type="ECO:0000256" key="10">
    <source>
        <dbReference type="ARBA" id="ARBA00023242"/>
    </source>
</evidence>
<dbReference type="GO" id="GO:0008270">
    <property type="term" value="F:zinc ion binding"/>
    <property type="evidence" value="ECO:0007669"/>
    <property type="project" value="UniProtKB-UniRule"/>
</dbReference>
<keyword evidence="10" id="KW-0539">Nucleus</keyword>
<feature type="region of interest" description="Disordered" evidence="13">
    <location>
        <begin position="366"/>
        <end position="391"/>
    </location>
</feature>
<dbReference type="Proteomes" id="UP000792457">
    <property type="component" value="Unassembled WGS sequence"/>
</dbReference>
<feature type="compositionally biased region" description="Basic and acidic residues" evidence="13">
    <location>
        <begin position="457"/>
        <end position="470"/>
    </location>
</feature>